<dbReference type="GO" id="GO:0005737">
    <property type="term" value="C:cytoplasm"/>
    <property type="evidence" value="ECO:0007669"/>
    <property type="project" value="UniProtKB-SubCell"/>
</dbReference>
<dbReference type="Pfam" id="PF05698">
    <property type="entry name" value="Trigger_C"/>
    <property type="match status" value="1"/>
</dbReference>
<dbReference type="EC" id="5.2.1.8" evidence="4"/>
<comment type="caution">
    <text evidence="12">The sequence shown here is derived from an EMBL/GenBank/DDBJ whole genome shotgun (WGS) entry which is preliminary data.</text>
</comment>
<feature type="domain" description="Trigger factor ribosome-binding bacterial" evidence="10">
    <location>
        <begin position="1"/>
        <end position="126"/>
    </location>
</feature>
<dbReference type="GO" id="GO:0015031">
    <property type="term" value="P:protein transport"/>
    <property type="evidence" value="ECO:0007669"/>
    <property type="project" value="InterPro"/>
</dbReference>
<dbReference type="GO" id="GO:0043335">
    <property type="term" value="P:protein unfolding"/>
    <property type="evidence" value="ECO:0007669"/>
    <property type="project" value="TreeGrafter"/>
</dbReference>
<dbReference type="PANTHER" id="PTHR30560:SF3">
    <property type="entry name" value="TRIGGER FACTOR-LIKE PROTEIN TIG, CHLOROPLASTIC"/>
    <property type="match status" value="1"/>
</dbReference>
<evidence type="ECO:0000259" key="10">
    <source>
        <dbReference type="Pfam" id="PF05697"/>
    </source>
</evidence>
<dbReference type="Gene3D" id="1.10.3120.10">
    <property type="entry name" value="Trigger factor, C-terminal domain"/>
    <property type="match status" value="1"/>
</dbReference>
<evidence type="ECO:0000313" key="13">
    <source>
        <dbReference type="Proteomes" id="UP000178098"/>
    </source>
</evidence>
<comment type="similarity">
    <text evidence="3">Belongs to the FKBP-type PPIase family. Tig subfamily.</text>
</comment>
<dbReference type="GO" id="GO:0051083">
    <property type="term" value="P:'de novo' cotranslational protein folding"/>
    <property type="evidence" value="ECO:0007669"/>
    <property type="project" value="TreeGrafter"/>
</dbReference>
<evidence type="ECO:0000256" key="5">
    <source>
        <dbReference type="ARBA" id="ARBA00016902"/>
    </source>
</evidence>
<evidence type="ECO:0000256" key="1">
    <source>
        <dbReference type="ARBA" id="ARBA00000971"/>
    </source>
</evidence>
<dbReference type="Proteomes" id="UP000178098">
    <property type="component" value="Unassembled WGS sequence"/>
</dbReference>
<dbReference type="EMBL" id="MFZT01000002">
    <property type="protein sequence ID" value="OGK32060.1"/>
    <property type="molecule type" value="Genomic_DNA"/>
</dbReference>
<evidence type="ECO:0000256" key="3">
    <source>
        <dbReference type="ARBA" id="ARBA00005464"/>
    </source>
</evidence>
<reference evidence="12 13" key="1">
    <citation type="journal article" date="2016" name="Nat. Commun.">
        <title>Thousands of microbial genomes shed light on interconnected biogeochemical processes in an aquifer system.</title>
        <authorList>
            <person name="Anantharaman K."/>
            <person name="Brown C.T."/>
            <person name="Hug L.A."/>
            <person name="Sharon I."/>
            <person name="Castelle C.J."/>
            <person name="Probst A.J."/>
            <person name="Thomas B.C."/>
            <person name="Singh A."/>
            <person name="Wilkins M.J."/>
            <person name="Karaoz U."/>
            <person name="Brodie E.L."/>
            <person name="Williams K.H."/>
            <person name="Hubbard S.S."/>
            <person name="Banfield J.F."/>
        </authorList>
    </citation>
    <scope>NUCLEOTIDE SEQUENCE [LARGE SCALE GENOMIC DNA]</scope>
</reference>
<organism evidence="12 13">
    <name type="scientific">Candidatus Roizmanbacteria bacterium RIFCSPHIGHO2_02_FULL_43_11</name>
    <dbReference type="NCBI Taxonomy" id="1802043"/>
    <lineage>
        <taxon>Bacteria</taxon>
        <taxon>Candidatus Roizmaniibacteriota</taxon>
    </lineage>
</organism>
<evidence type="ECO:0000256" key="4">
    <source>
        <dbReference type="ARBA" id="ARBA00013194"/>
    </source>
</evidence>
<evidence type="ECO:0000256" key="7">
    <source>
        <dbReference type="ARBA" id="ARBA00023186"/>
    </source>
</evidence>
<name>A0A1F7HLH4_9BACT</name>
<feature type="domain" description="Trigger factor C-terminal" evidence="11">
    <location>
        <begin position="149"/>
        <end position="271"/>
    </location>
</feature>
<evidence type="ECO:0000256" key="2">
    <source>
        <dbReference type="ARBA" id="ARBA00004496"/>
    </source>
</evidence>
<accession>A0A1F7HLH4</accession>
<evidence type="ECO:0000256" key="8">
    <source>
        <dbReference type="ARBA" id="ARBA00023235"/>
    </source>
</evidence>
<evidence type="ECO:0000256" key="6">
    <source>
        <dbReference type="ARBA" id="ARBA00023110"/>
    </source>
</evidence>
<keyword evidence="8" id="KW-0413">Isomerase</keyword>
<dbReference type="InterPro" id="IPR008881">
    <property type="entry name" value="Trigger_fac_ribosome-bd_bac"/>
</dbReference>
<dbReference type="GO" id="GO:0044183">
    <property type="term" value="F:protein folding chaperone"/>
    <property type="evidence" value="ECO:0007669"/>
    <property type="project" value="TreeGrafter"/>
</dbReference>
<gene>
    <name evidence="12" type="ORF">A3D08_01330</name>
</gene>
<dbReference type="InterPro" id="IPR008880">
    <property type="entry name" value="Trigger_fac_C"/>
</dbReference>
<dbReference type="SUPFAM" id="SSF102735">
    <property type="entry name" value="Trigger factor ribosome-binding domain"/>
    <property type="match status" value="1"/>
</dbReference>
<dbReference type="InterPro" id="IPR036611">
    <property type="entry name" value="Trigger_fac_ribosome-bd_sf"/>
</dbReference>
<protein>
    <recommendedName>
        <fullName evidence="5">Trigger factor</fullName>
        <ecNumber evidence="4">5.2.1.8</ecNumber>
    </recommendedName>
    <alternativeName>
        <fullName evidence="9">PPIase</fullName>
    </alternativeName>
</protein>
<dbReference type="InterPro" id="IPR037041">
    <property type="entry name" value="Trigger_fac_C_sf"/>
</dbReference>
<dbReference type="PANTHER" id="PTHR30560">
    <property type="entry name" value="TRIGGER FACTOR CHAPERONE AND PEPTIDYL-PROLYL CIS/TRANS ISOMERASE"/>
    <property type="match status" value="1"/>
</dbReference>
<comment type="catalytic activity">
    <reaction evidence="1">
        <text>[protein]-peptidylproline (omega=180) = [protein]-peptidylproline (omega=0)</text>
        <dbReference type="Rhea" id="RHEA:16237"/>
        <dbReference type="Rhea" id="RHEA-COMP:10747"/>
        <dbReference type="Rhea" id="RHEA-COMP:10748"/>
        <dbReference type="ChEBI" id="CHEBI:83833"/>
        <dbReference type="ChEBI" id="CHEBI:83834"/>
        <dbReference type="EC" id="5.2.1.8"/>
    </reaction>
</comment>
<comment type="subcellular location">
    <subcellularLocation>
        <location evidence="2">Cytoplasm</location>
    </subcellularLocation>
</comment>
<proteinExistence type="inferred from homology"/>
<evidence type="ECO:0000259" key="11">
    <source>
        <dbReference type="Pfam" id="PF05698"/>
    </source>
</evidence>
<dbReference type="InterPro" id="IPR005215">
    <property type="entry name" value="Trig_fac"/>
</dbReference>
<dbReference type="GO" id="GO:0043022">
    <property type="term" value="F:ribosome binding"/>
    <property type="evidence" value="ECO:0007669"/>
    <property type="project" value="TreeGrafter"/>
</dbReference>
<dbReference type="SUPFAM" id="SSF109998">
    <property type="entry name" value="Triger factor/SurA peptide-binding domain-like"/>
    <property type="match status" value="1"/>
</dbReference>
<keyword evidence="6" id="KW-0697">Rotamase</keyword>
<dbReference type="Pfam" id="PF05697">
    <property type="entry name" value="Trigger_N"/>
    <property type="match status" value="1"/>
</dbReference>
<dbReference type="InterPro" id="IPR027304">
    <property type="entry name" value="Trigger_fact/SurA_dom_sf"/>
</dbReference>
<evidence type="ECO:0000313" key="12">
    <source>
        <dbReference type="EMBL" id="OGK32060.1"/>
    </source>
</evidence>
<dbReference type="AlphaFoldDB" id="A0A1F7HLH4"/>
<keyword evidence="7" id="KW-0143">Chaperone</keyword>
<dbReference type="GO" id="GO:0003755">
    <property type="term" value="F:peptidyl-prolyl cis-trans isomerase activity"/>
    <property type="evidence" value="ECO:0007669"/>
    <property type="project" value="UniProtKB-KW"/>
</dbReference>
<sequence length="286" mass="33087">MNTTKISEEKRTALYEVVIPAQDIKVRYDTALKKISQTADIEGFRKGKAPLEMVSKTIGHESIYDQLLQDLVSDVYQKILEKDSLRPFISPKIELKNAKEDEDWVINISIAIEPRVTLPDYKKIIADIRAETKKDNIWVPGKDEKTDAASVKKREKFLNAVLRSLIDKTQIELSPLIIDEEITQRLSRLVDDVRKIGLTIDAYLRSRQITQDKIKEEFTKDIIDTYKLEFALNEIGDKENITVEKEEIDTLLKKLPEKDRHEAEKNSYMYSAMIRKQKIIDFLGSS</sequence>
<evidence type="ECO:0000256" key="9">
    <source>
        <dbReference type="ARBA" id="ARBA00029986"/>
    </source>
</evidence>
<dbReference type="Gene3D" id="3.30.70.1050">
    <property type="entry name" value="Trigger factor ribosome-binding domain"/>
    <property type="match status" value="1"/>
</dbReference>